<dbReference type="AlphaFoldDB" id="A0A2P2QQ18"/>
<accession>A0A2P2QQ18</accession>
<name>A0A2P2QQ18_RHIMU</name>
<dbReference type="EMBL" id="GGEC01088544">
    <property type="protein sequence ID" value="MBX69028.1"/>
    <property type="molecule type" value="Transcribed_RNA"/>
</dbReference>
<sequence length="27" mass="2976">MSQVSCTPMLLNNSILQAIFLLLLKIA</sequence>
<evidence type="ECO:0000313" key="1">
    <source>
        <dbReference type="EMBL" id="MBX69028.1"/>
    </source>
</evidence>
<protein>
    <submittedName>
        <fullName evidence="1">Uncharacterized protein</fullName>
    </submittedName>
</protein>
<organism evidence="1">
    <name type="scientific">Rhizophora mucronata</name>
    <name type="common">Asiatic mangrove</name>
    <dbReference type="NCBI Taxonomy" id="61149"/>
    <lineage>
        <taxon>Eukaryota</taxon>
        <taxon>Viridiplantae</taxon>
        <taxon>Streptophyta</taxon>
        <taxon>Embryophyta</taxon>
        <taxon>Tracheophyta</taxon>
        <taxon>Spermatophyta</taxon>
        <taxon>Magnoliopsida</taxon>
        <taxon>eudicotyledons</taxon>
        <taxon>Gunneridae</taxon>
        <taxon>Pentapetalae</taxon>
        <taxon>rosids</taxon>
        <taxon>fabids</taxon>
        <taxon>Malpighiales</taxon>
        <taxon>Rhizophoraceae</taxon>
        <taxon>Rhizophora</taxon>
    </lineage>
</organism>
<proteinExistence type="predicted"/>
<reference evidence="1" key="1">
    <citation type="submission" date="2018-02" db="EMBL/GenBank/DDBJ databases">
        <title>Rhizophora mucronata_Transcriptome.</title>
        <authorList>
            <person name="Meera S.P."/>
            <person name="Sreeshan A."/>
            <person name="Augustine A."/>
        </authorList>
    </citation>
    <scope>NUCLEOTIDE SEQUENCE</scope>
    <source>
        <tissue evidence="1">Leaf</tissue>
    </source>
</reference>